<feature type="compositionally biased region" description="Polar residues" evidence="7">
    <location>
        <begin position="448"/>
        <end position="462"/>
    </location>
</feature>
<dbReference type="Gene3D" id="3.30.200.20">
    <property type="entry name" value="Phosphorylase Kinase, domain 1"/>
    <property type="match status" value="1"/>
</dbReference>
<evidence type="ECO:0000256" key="5">
    <source>
        <dbReference type="ARBA" id="ARBA00037982"/>
    </source>
</evidence>
<dbReference type="InterPro" id="IPR000719">
    <property type="entry name" value="Prot_kinase_dom"/>
</dbReference>
<dbReference type="InterPro" id="IPR017441">
    <property type="entry name" value="Protein_kinase_ATP_BS"/>
</dbReference>
<evidence type="ECO:0000256" key="7">
    <source>
        <dbReference type="SAM" id="MobiDB-lite"/>
    </source>
</evidence>
<dbReference type="Gene3D" id="1.10.510.10">
    <property type="entry name" value="Transferase(Phosphotransferase) domain 1"/>
    <property type="match status" value="1"/>
</dbReference>
<evidence type="ECO:0000256" key="6">
    <source>
        <dbReference type="PROSITE-ProRule" id="PRU10141"/>
    </source>
</evidence>
<reference evidence="9" key="1">
    <citation type="submission" date="2022-11" db="EMBL/GenBank/DDBJ databases">
        <authorList>
            <person name="Petersen C."/>
        </authorList>
    </citation>
    <scope>NUCLEOTIDE SEQUENCE</scope>
    <source>
        <strain evidence="9">IBT 21917</strain>
    </source>
</reference>
<dbReference type="InterPro" id="IPR050339">
    <property type="entry name" value="CC_SR_Kinase"/>
</dbReference>
<evidence type="ECO:0000256" key="2">
    <source>
        <dbReference type="ARBA" id="ARBA00022741"/>
    </source>
</evidence>
<dbReference type="InterPro" id="IPR011009">
    <property type="entry name" value="Kinase-like_dom_sf"/>
</dbReference>
<keyword evidence="1" id="KW-0808">Transferase</keyword>
<dbReference type="PROSITE" id="PS00108">
    <property type="entry name" value="PROTEIN_KINASE_ST"/>
    <property type="match status" value="1"/>
</dbReference>
<keyword evidence="3" id="KW-0418">Kinase</keyword>
<dbReference type="GO" id="GO:0005634">
    <property type="term" value="C:nucleus"/>
    <property type="evidence" value="ECO:0007669"/>
    <property type="project" value="TreeGrafter"/>
</dbReference>
<evidence type="ECO:0000256" key="4">
    <source>
        <dbReference type="ARBA" id="ARBA00022840"/>
    </source>
</evidence>
<evidence type="ECO:0000313" key="10">
    <source>
        <dbReference type="Proteomes" id="UP001146351"/>
    </source>
</evidence>
<feature type="region of interest" description="Disordered" evidence="7">
    <location>
        <begin position="421"/>
        <end position="469"/>
    </location>
</feature>
<keyword evidence="4 6" id="KW-0067">ATP-binding</keyword>
<feature type="region of interest" description="Disordered" evidence="7">
    <location>
        <begin position="1"/>
        <end position="63"/>
    </location>
</feature>
<dbReference type="SMART" id="SM00220">
    <property type="entry name" value="S_TKc"/>
    <property type="match status" value="1"/>
</dbReference>
<accession>A0A9W9I3K8</accession>
<dbReference type="PANTHER" id="PTHR11042:SF195">
    <property type="entry name" value="KINASE, PUTATIVE (AFU_ORTHOLOGUE AFUA_2G16620)-RELATED"/>
    <property type="match status" value="1"/>
</dbReference>
<comment type="caution">
    <text evidence="9">The sequence shown here is derived from an EMBL/GenBank/DDBJ whole genome shotgun (WGS) entry which is preliminary data.</text>
</comment>
<evidence type="ECO:0000256" key="1">
    <source>
        <dbReference type="ARBA" id="ARBA00022679"/>
    </source>
</evidence>
<dbReference type="Pfam" id="PF00069">
    <property type="entry name" value="Pkinase"/>
    <property type="match status" value="2"/>
</dbReference>
<sequence>MFMFRSPADVSSSDSESESEERAIETPDSPSHRGGGSNPRPANGESASESLDPTGDLDASSSLGDVSISQDAMGVNVDRHSNFMTAALLEFYCQSRAADILNAQKGSQRNFTRTSAEAQYLGKKLYKFKSQFLVSHGVLAEGVEKEDMGATRQSYRDNLDLLGLSALEDMNLNEPQVRSPIESGDELALIPRLSHNRPAVGNAGSTAQIWQKDATHRDFSAHVPHIDKLDVLNGISVSTRNSPTSSRPLFGSSPVSVPLFDAPAVPALNQMSRYSVEFSELKILGRGSFGEVFHVKNHIDGQEYAVKKIPLSQRRLDQLQFGGQNQLETIMKEIRTLARLEHANIVRYYGAWVEQAHVSNPMALNQQMHTTFEPSPTPTQDFTNEPSMGIVFENSESSALGSYAGFSRDDNEFPNQLHRWSSHATTSSGHSKKSSRTQPEEDVESIPRSFNSPSNGQTSTFGETDDIFTDGLSQDQSKLQVQRHSRSGQQTPAVILHIQMSLHPISLSSYLNHQDVARRDSDGCSLSRRHCFHLMPSLKLMLDIVSGVEYLHSKDIVHRDLKPANVFLSMPENKGSDACNSCSSGANHPVHFCRPRIGDFGLVADISHLNEASTDGGTITPYRDGPKIQRVVGTEFYRPPANTDATNSPIDYFDEYKIDDKLDVYSLGVILFELVYRLNTKMERQLVLNDLTRGSISFPDDFADKIDQGRVLLDNGVSVATSLKACIEGMLIPQSRQRWSCSDVKEHLRQIYKSVKKLHATHG</sequence>
<dbReference type="FunFam" id="3.30.200.20:FF:000787">
    <property type="entry name" value="Protein kinase, putative (AFU_orthologue AFUA_2G16620)"/>
    <property type="match status" value="1"/>
</dbReference>
<dbReference type="InterPro" id="IPR008271">
    <property type="entry name" value="Ser/Thr_kinase_AS"/>
</dbReference>
<reference evidence="9" key="2">
    <citation type="journal article" date="2023" name="IMA Fungus">
        <title>Comparative genomic study of the Penicillium genus elucidates a diverse pangenome and 15 lateral gene transfer events.</title>
        <authorList>
            <person name="Petersen C."/>
            <person name="Sorensen T."/>
            <person name="Nielsen M.R."/>
            <person name="Sondergaard T.E."/>
            <person name="Sorensen J.L."/>
            <person name="Fitzpatrick D.A."/>
            <person name="Frisvad J.C."/>
            <person name="Nielsen K.L."/>
        </authorList>
    </citation>
    <scope>NUCLEOTIDE SEQUENCE</scope>
    <source>
        <strain evidence="9">IBT 21917</strain>
    </source>
</reference>
<gene>
    <name evidence="9" type="ORF">N7492_006321</name>
</gene>
<dbReference type="GO" id="GO:1990625">
    <property type="term" value="P:negative regulation of cytoplasmic translational initiation in response to stress"/>
    <property type="evidence" value="ECO:0007669"/>
    <property type="project" value="TreeGrafter"/>
</dbReference>
<evidence type="ECO:0000256" key="3">
    <source>
        <dbReference type="ARBA" id="ARBA00022777"/>
    </source>
</evidence>
<proteinExistence type="inferred from homology"/>
<dbReference type="GO" id="GO:0004694">
    <property type="term" value="F:eukaryotic translation initiation factor 2alpha kinase activity"/>
    <property type="evidence" value="ECO:0007669"/>
    <property type="project" value="TreeGrafter"/>
</dbReference>
<organism evidence="9 10">
    <name type="scientific">Penicillium capsulatum</name>
    <dbReference type="NCBI Taxonomy" id="69766"/>
    <lineage>
        <taxon>Eukaryota</taxon>
        <taxon>Fungi</taxon>
        <taxon>Dikarya</taxon>
        <taxon>Ascomycota</taxon>
        <taxon>Pezizomycotina</taxon>
        <taxon>Eurotiomycetes</taxon>
        <taxon>Eurotiomycetidae</taxon>
        <taxon>Eurotiales</taxon>
        <taxon>Aspergillaceae</taxon>
        <taxon>Penicillium</taxon>
    </lineage>
</organism>
<dbReference type="PANTHER" id="PTHR11042">
    <property type="entry name" value="EUKARYOTIC TRANSLATION INITIATION FACTOR 2-ALPHA KINASE EIF2-ALPHA KINASE -RELATED"/>
    <property type="match status" value="1"/>
</dbReference>
<feature type="domain" description="Protein kinase" evidence="8">
    <location>
        <begin position="278"/>
        <end position="750"/>
    </location>
</feature>
<evidence type="ECO:0000313" key="9">
    <source>
        <dbReference type="EMBL" id="KAJ5166025.1"/>
    </source>
</evidence>
<dbReference type="GO" id="GO:0005829">
    <property type="term" value="C:cytosol"/>
    <property type="evidence" value="ECO:0007669"/>
    <property type="project" value="TreeGrafter"/>
</dbReference>
<dbReference type="AlphaFoldDB" id="A0A9W9I3K8"/>
<name>A0A9W9I3K8_9EURO</name>
<dbReference type="Proteomes" id="UP001146351">
    <property type="component" value="Unassembled WGS sequence"/>
</dbReference>
<dbReference type="PROSITE" id="PS00107">
    <property type="entry name" value="PROTEIN_KINASE_ATP"/>
    <property type="match status" value="1"/>
</dbReference>
<dbReference type="OrthoDB" id="1405469at2759"/>
<dbReference type="SUPFAM" id="SSF56112">
    <property type="entry name" value="Protein kinase-like (PK-like)"/>
    <property type="match status" value="1"/>
</dbReference>
<evidence type="ECO:0000259" key="8">
    <source>
        <dbReference type="PROSITE" id="PS50011"/>
    </source>
</evidence>
<keyword evidence="2 6" id="KW-0547">Nucleotide-binding</keyword>
<protein>
    <recommendedName>
        <fullName evidence="8">Protein kinase domain-containing protein</fullName>
    </recommendedName>
</protein>
<dbReference type="GO" id="GO:0005524">
    <property type="term" value="F:ATP binding"/>
    <property type="evidence" value="ECO:0007669"/>
    <property type="project" value="UniProtKB-UniRule"/>
</dbReference>
<dbReference type="EMBL" id="JAPQKO010000004">
    <property type="protein sequence ID" value="KAJ5166025.1"/>
    <property type="molecule type" value="Genomic_DNA"/>
</dbReference>
<comment type="similarity">
    <text evidence="5">Belongs to the protein kinase superfamily. Ser/Thr protein kinase family. GCN2 subfamily.</text>
</comment>
<dbReference type="PROSITE" id="PS50011">
    <property type="entry name" value="PROTEIN_KINASE_DOM"/>
    <property type="match status" value="1"/>
</dbReference>
<keyword evidence="10" id="KW-1185">Reference proteome</keyword>
<feature type="binding site" evidence="6">
    <location>
        <position position="308"/>
    </location>
    <ligand>
        <name>ATP</name>
        <dbReference type="ChEBI" id="CHEBI:30616"/>
    </ligand>
</feature>